<dbReference type="AlphaFoldDB" id="A0A317PR72"/>
<name>A0A317PR72_9HYPH</name>
<gene>
    <name evidence="1" type="ORF">DFR52_101661</name>
</gene>
<dbReference type="RefSeq" id="WP_110030461.1">
    <property type="nucleotide sequence ID" value="NZ_QGTR01000001.1"/>
</dbReference>
<comment type="caution">
    <text evidence="1">The sequence shown here is derived from an EMBL/GenBank/DDBJ whole genome shotgun (WGS) entry which is preliminary data.</text>
</comment>
<protein>
    <submittedName>
        <fullName evidence="1">Uncharacterized protein (DUF2336 family)</fullName>
    </submittedName>
</protein>
<dbReference type="Proteomes" id="UP000246352">
    <property type="component" value="Unassembled WGS sequence"/>
</dbReference>
<proteinExistence type="predicted"/>
<keyword evidence="2" id="KW-1185">Reference proteome</keyword>
<evidence type="ECO:0000313" key="2">
    <source>
        <dbReference type="Proteomes" id="UP000246352"/>
    </source>
</evidence>
<sequence length="379" mass="40152">MIVQSFLKWSETAKTGDRARAAFALAQAYSDGRMQGNEAMAAAAALAFLLEDPSPKVRIALAEGLAHSDRAPRSVILALASDQIEVASRVIALSPVLTESDLVDLVAGGRSLLQQIVAFRRPLGVSICAALAEVGSAAAVADLLENAEASIARISLRRIAERFGDNAEIRSLLFERPDLPCAVRQGLVEKVGAALAGFGLVRTAIGSDRVLMVTDEACVNATLRLAETVDLAELPALVEHLRITGRLTPAFLMHGLCAGNVDFFAAAVVALSGLGENRVRGILVDGRETGMRALYRAIGLDGDLATVFVSATLMWREASRRGGPADAGAIAARLIARHGDFARDRPAIRDLLRLVESMQHAWTRQGSRDYATALAAQAA</sequence>
<dbReference type="PIRSF" id="PIRSF035865">
    <property type="entry name" value="UCP035865"/>
    <property type="match status" value="1"/>
</dbReference>
<dbReference type="InterPro" id="IPR019285">
    <property type="entry name" value="DUF2336"/>
</dbReference>
<dbReference type="OrthoDB" id="9798569at2"/>
<dbReference type="EMBL" id="QGTR01000001">
    <property type="protein sequence ID" value="PWW03972.1"/>
    <property type="molecule type" value="Genomic_DNA"/>
</dbReference>
<dbReference type="InterPro" id="IPR014598">
    <property type="entry name" value="UCP035865"/>
</dbReference>
<accession>A0A317PR72</accession>
<organism evidence="1 2">
    <name type="scientific">Hoeflea marina</name>
    <dbReference type="NCBI Taxonomy" id="274592"/>
    <lineage>
        <taxon>Bacteria</taxon>
        <taxon>Pseudomonadati</taxon>
        <taxon>Pseudomonadota</taxon>
        <taxon>Alphaproteobacteria</taxon>
        <taxon>Hyphomicrobiales</taxon>
        <taxon>Rhizobiaceae</taxon>
        <taxon>Hoeflea</taxon>
    </lineage>
</organism>
<dbReference type="Pfam" id="PF10098">
    <property type="entry name" value="DUF2336"/>
    <property type="match status" value="1"/>
</dbReference>
<evidence type="ECO:0000313" key="1">
    <source>
        <dbReference type="EMBL" id="PWW03972.1"/>
    </source>
</evidence>
<reference evidence="1 2" key="1">
    <citation type="submission" date="2018-05" db="EMBL/GenBank/DDBJ databases">
        <title>Genomic Encyclopedia of Type Strains, Phase IV (KMG-IV): sequencing the most valuable type-strain genomes for metagenomic binning, comparative biology and taxonomic classification.</title>
        <authorList>
            <person name="Goeker M."/>
        </authorList>
    </citation>
    <scope>NUCLEOTIDE SEQUENCE [LARGE SCALE GENOMIC DNA]</scope>
    <source>
        <strain evidence="1 2">DSM 16791</strain>
    </source>
</reference>